<evidence type="ECO:0000313" key="9">
    <source>
        <dbReference type="EMBL" id="UYV82402.1"/>
    </source>
</evidence>
<dbReference type="Pfam" id="PF13909">
    <property type="entry name" value="zf-H2C2_5"/>
    <property type="match status" value="1"/>
</dbReference>
<comment type="subcellular location">
    <subcellularLocation>
        <location evidence="1">Nucleus</location>
    </subcellularLocation>
</comment>
<dbReference type="InterPro" id="IPR036397">
    <property type="entry name" value="RNaseH_sf"/>
</dbReference>
<keyword evidence="3" id="KW-0677">Repeat</keyword>
<evidence type="ECO:0000256" key="5">
    <source>
        <dbReference type="ARBA" id="ARBA00022833"/>
    </source>
</evidence>
<dbReference type="PANTHER" id="PTHR24394">
    <property type="entry name" value="ZINC FINGER PROTEIN"/>
    <property type="match status" value="1"/>
</dbReference>
<name>A0ABY6LPU9_9ARAC</name>
<evidence type="ECO:0000256" key="6">
    <source>
        <dbReference type="ARBA" id="ARBA00023242"/>
    </source>
</evidence>
<keyword evidence="2" id="KW-0479">Metal-binding</keyword>
<dbReference type="EMBL" id="CP092883">
    <property type="protein sequence ID" value="UYV82402.1"/>
    <property type="molecule type" value="Genomic_DNA"/>
</dbReference>
<evidence type="ECO:0000256" key="2">
    <source>
        <dbReference type="ARBA" id="ARBA00022723"/>
    </source>
</evidence>
<evidence type="ECO:0000256" key="1">
    <source>
        <dbReference type="ARBA" id="ARBA00004123"/>
    </source>
</evidence>
<feature type="domain" description="C2H2-type" evidence="8">
    <location>
        <begin position="150"/>
        <end position="172"/>
    </location>
</feature>
<evidence type="ECO:0000256" key="4">
    <source>
        <dbReference type="ARBA" id="ARBA00022771"/>
    </source>
</evidence>
<keyword evidence="6" id="KW-0539">Nucleus</keyword>
<feature type="domain" description="C2H2-type" evidence="8">
    <location>
        <begin position="176"/>
        <end position="203"/>
    </location>
</feature>
<dbReference type="SMART" id="SM00355">
    <property type="entry name" value="ZnF_C2H2"/>
    <property type="match status" value="4"/>
</dbReference>
<reference evidence="9 10" key="1">
    <citation type="submission" date="2022-01" db="EMBL/GenBank/DDBJ databases">
        <title>A chromosomal length assembly of Cordylochernes scorpioides.</title>
        <authorList>
            <person name="Zeh D."/>
            <person name="Zeh J."/>
        </authorList>
    </citation>
    <scope>NUCLEOTIDE SEQUENCE [LARGE SCALE GENOMIC DNA]</scope>
    <source>
        <strain evidence="9">IN4F17</strain>
        <tissue evidence="9">Whole Body</tissue>
    </source>
</reference>
<dbReference type="Proteomes" id="UP001235939">
    <property type="component" value="Chromosome 21"/>
</dbReference>
<gene>
    <name evidence="9" type="ORF">LAZ67_21001950</name>
</gene>
<keyword evidence="4 7" id="KW-0863">Zinc-finger</keyword>
<keyword evidence="5" id="KW-0862">Zinc</keyword>
<dbReference type="SUPFAM" id="SSF57667">
    <property type="entry name" value="beta-beta-alpha zinc fingers"/>
    <property type="match status" value="2"/>
</dbReference>
<dbReference type="Gene3D" id="3.30.160.60">
    <property type="entry name" value="Classic Zinc Finger"/>
    <property type="match status" value="3"/>
</dbReference>
<dbReference type="PANTHER" id="PTHR24394:SF29">
    <property type="entry name" value="MYONEURIN"/>
    <property type="match status" value="1"/>
</dbReference>
<evidence type="ECO:0000256" key="3">
    <source>
        <dbReference type="ARBA" id="ARBA00022737"/>
    </source>
</evidence>
<proteinExistence type="predicted"/>
<protein>
    <recommendedName>
        <fullName evidence="8">C2H2-type domain-containing protein</fullName>
    </recommendedName>
</protein>
<accession>A0ABY6LPU9</accession>
<dbReference type="InterPro" id="IPR036236">
    <property type="entry name" value="Znf_C2H2_sf"/>
</dbReference>
<keyword evidence="10" id="KW-1185">Reference proteome</keyword>
<dbReference type="Gene3D" id="3.30.420.10">
    <property type="entry name" value="Ribonuclease H-like superfamily/Ribonuclease H"/>
    <property type="match status" value="1"/>
</dbReference>
<evidence type="ECO:0000313" key="10">
    <source>
        <dbReference type="Proteomes" id="UP001235939"/>
    </source>
</evidence>
<organism evidence="9 10">
    <name type="scientific">Cordylochernes scorpioides</name>
    <dbReference type="NCBI Taxonomy" id="51811"/>
    <lineage>
        <taxon>Eukaryota</taxon>
        <taxon>Metazoa</taxon>
        <taxon>Ecdysozoa</taxon>
        <taxon>Arthropoda</taxon>
        <taxon>Chelicerata</taxon>
        <taxon>Arachnida</taxon>
        <taxon>Pseudoscorpiones</taxon>
        <taxon>Cheliferoidea</taxon>
        <taxon>Chernetidae</taxon>
        <taxon>Cordylochernes</taxon>
    </lineage>
</organism>
<evidence type="ECO:0000259" key="8">
    <source>
        <dbReference type="PROSITE" id="PS50157"/>
    </source>
</evidence>
<dbReference type="PROSITE" id="PS50157">
    <property type="entry name" value="ZINC_FINGER_C2H2_2"/>
    <property type="match status" value="2"/>
</dbReference>
<sequence>MPSLDNRKVLAHPYYSHDLSLIYFHFSRIWIIFFHGKQLMTRSDVENPFLDLLTSRKPDFYVNGIKLLPSRWRCDSNGAYFVEPTSSLLAKEPQDITGKIFGLKSKSDSSGTEPHTGREYNLSYPFCEFGAKSQYKLIRHKNTHYTEKCFSCSECNFKTTTSYNLKRHIEIHLETFSCPYCVYKSGNKESFNSHLNDHTGERPFVCSICDIRSASRYSLWAHKNYVTVRKRDMNVHEATHTGEKLFTCSFCEYRCFKKKKRLEKT</sequence>
<evidence type="ECO:0000256" key="7">
    <source>
        <dbReference type="PROSITE-ProRule" id="PRU00042"/>
    </source>
</evidence>
<dbReference type="InterPro" id="IPR013087">
    <property type="entry name" value="Znf_C2H2_type"/>
</dbReference>